<protein>
    <submittedName>
        <fullName evidence="2">Rhodanese-related sulfurtransferase</fullName>
    </submittedName>
</protein>
<dbReference type="OrthoDB" id="9791096at2"/>
<evidence type="ECO:0000259" key="1">
    <source>
        <dbReference type="PROSITE" id="PS50206"/>
    </source>
</evidence>
<dbReference type="CDD" id="cd00158">
    <property type="entry name" value="RHOD"/>
    <property type="match status" value="1"/>
</dbReference>
<dbReference type="Proteomes" id="UP000276634">
    <property type="component" value="Unassembled WGS sequence"/>
</dbReference>
<gene>
    <name evidence="2" type="ORF">EDC57_1352</name>
</gene>
<proteinExistence type="predicted"/>
<name>A0A3N1Y0V0_9GAMM</name>
<dbReference type="InterPro" id="IPR036873">
    <property type="entry name" value="Rhodanese-like_dom_sf"/>
</dbReference>
<comment type="caution">
    <text evidence="2">The sequence shown here is derived from an EMBL/GenBank/DDBJ whole genome shotgun (WGS) entry which is preliminary data.</text>
</comment>
<reference evidence="2 3" key="1">
    <citation type="submission" date="2018-11" db="EMBL/GenBank/DDBJ databases">
        <title>Genomic Encyclopedia of Type Strains, Phase IV (KMG-IV): sequencing the most valuable type-strain genomes for metagenomic binning, comparative biology and taxonomic classification.</title>
        <authorList>
            <person name="Goeker M."/>
        </authorList>
    </citation>
    <scope>NUCLEOTIDE SEQUENCE [LARGE SCALE GENOMIC DNA]</scope>
    <source>
        <strain evidence="2 3">DSM 100275</strain>
    </source>
</reference>
<keyword evidence="3" id="KW-1185">Reference proteome</keyword>
<dbReference type="GO" id="GO:0004792">
    <property type="term" value="F:thiosulfate-cyanide sulfurtransferase activity"/>
    <property type="evidence" value="ECO:0007669"/>
    <property type="project" value="TreeGrafter"/>
</dbReference>
<sequence>MARRYSELVEACRERVGELFPWELQEELDAGRPILLLDVREPYEFEAMHIAGSLNVPRGILEPACEWGYEETVPELVEARERPVVVVCRSGNRSLLAAAVMRELGYRDVRSLRSGLKGWNDFELPLVDGRGEHVPLAAADAYFTPRIAPEQLGPRPAR</sequence>
<dbReference type="Gene3D" id="3.40.250.10">
    <property type="entry name" value="Rhodanese-like domain"/>
    <property type="match status" value="1"/>
</dbReference>
<dbReference type="PANTHER" id="PTHR44086:SF10">
    <property type="entry name" value="THIOSULFATE SULFURTRANSFERASE_RHODANESE-LIKE DOMAIN-CONTAINING PROTEIN 3"/>
    <property type="match status" value="1"/>
</dbReference>
<dbReference type="SMART" id="SM00450">
    <property type="entry name" value="RHOD"/>
    <property type="match status" value="1"/>
</dbReference>
<dbReference type="SUPFAM" id="SSF52821">
    <property type="entry name" value="Rhodanese/Cell cycle control phosphatase"/>
    <property type="match status" value="1"/>
</dbReference>
<evidence type="ECO:0000313" key="3">
    <source>
        <dbReference type="Proteomes" id="UP000276634"/>
    </source>
</evidence>
<evidence type="ECO:0000313" key="2">
    <source>
        <dbReference type="EMBL" id="ROR32161.1"/>
    </source>
</evidence>
<keyword evidence="2" id="KW-0808">Transferase</keyword>
<dbReference type="PANTHER" id="PTHR44086">
    <property type="entry name" value="THIOSULFATE SULFURTRANSFERASE RDL2, MITOCHONDRIAL-RELATED"/>
    <property type="match status" value="1"/>
</dbReference>
<dbReference type="EMBL" id="RJVI01000002">
    <property type="protein sequence ID" value="ROR32161.1"/>
    <property type="molecule type" value="Genomic_DNA"/>
</dbReference>
<dbReference type="InterPro" id="IPR001763">
    <property type="entry name" value="Rhodanese-like_dom"/>
</dbReference>
<feature type="domain" description="Rhodanese" evidence="1">
    <location>
        <begin position="30"/>
        <end position="128"/>
    </location>
</feature>
<dbReference type="AlphaFoldDB" id="A0A3N1Y0V0"/>
<accession>A0A3N1Y0V0</accession>
<dbReference type="PROSITE" id="PS50206">
    <property type="entry name" value="RHODANESE_3"/>
    <property type="match status" value="1"/>
</dbReference>
<organism evidence="2 3">
    <name type="scientific">Inmirania thermothiophila</name>
    <dbReference type="NCBI Taxonomy" id="1750597"/>
    <lineage>
        <taxon>Bacteria</taxon>
        <taxon>Pseudomonadati</taxon>
        <taxon>Pseudomonadota</taxon>
        <taxon>Gammaproteobacteria</taxon>
        <taxon>Chromatiales</taxon>
        <taxon>Ectothiorhodospiraceae</taxon>
        <taxon>Inmirania</taxon>
    </lineage>
</organism>
<dbReference type="Pfam" id="PF00581">
    <property type="entry name" value="Rhodanese"/>
    <property type="match status" value="1"/>
</dbReference>
<dbReference type="RefSeq" id="WP_123401132.1">
    <property type="nucleotide sequence ID" value="NZ_RJVI01000002.1"/>
</dbReference>